<evidence type="ECO:0000313" key="2">
    <source>
        <dbReference type="Proteomes" id="UP001291930"/>
    </source>
</evidence>
<sequence>MNCKRIDSNNHPDEIIISSEEDVGEIKQERIQNLHEEITYFITNG</sequence>
<proteinExistence type="predicted"/>
<organism evidence="1 2">
    <name type="scientific">Bacillus bingmayongensis</name>
    <dbReference type="NCBI Taxonomy" id="1150157"/>
    <lineage>
        <taxon>Bacteria</taxon>
        <taxon>Bacillati</taxon>
        <taxon>Bacillota</taxon>
        <taxon>Bacilli</taxon>
        <taxon>Bacillales</taxon>
        <taxon>Bacillaceae</taxon>
        <taxon>Bacillus</taxon>
    </lineage>
</organism>
<dbReference type="EMBL" id="JAXOVW010000039">
    <property type="protein sequence ID" value="MDZ5608786.1"/>
    <property type="molecule type" value="Genomic_DNA"/>
</dbReference>
<keyword evidence="2" id="KW-1185">Reference proteome</keyword>
<protein>
    <submittedName>
        <fullName evidence="1">Uncharacterized protein</fullName>
    </submittedName>
</protein>
<evidence type="ECO:0000313" key="1">
    <source>
        <dbReference type="EMBL" id="MDZ5608786.1"/>
    </source>
</evidence>
<reference evidence="2" key="1">
    <citation type="submission" date="2023-11" db="EMBL/GenBank/DDBJ databases">
        <title>Genome Sequence of Bacillus pseudomycoides stain BUPM19.</title>
        <authorList>
            <person name="Farhat A."/>
        </authorList>
    </citation>
    <scope>NUCLEOTIDE SEQUENCE [LARGE SCALE GENOMIC DNA]</scope>
    <source>
        <strain evidence="2">BUPM19</strain>
    </source>
</reference>
<gene>
    <name evidence="1" type="ORF">U2I54_17355</name>
</gene>
<dbReference type="RefSeq" id="WP_374218440.1">
    <property type="nucleotide sequence ID" value="NZ_JAXOVW010000039.1"/>
</dbReference>
<dbReference type="Proteomes" id="UP001291930">
    <property type="component" value="Unassembled WGS sequence"/>
</dbReference>
<accession>A0ABU5K079</accession>
<comment type="caution">
    <text evidence="1">The sequence shown here is derived from an EMBL/GenBank/DDBJ whole genome shotgun (WGS) entry which is preliminary data.</text>
</comment>
<name>A0ABU5K079_9BACI</name>